<name>A0A0P6XTS3_9CHLR</name>
<evidence type="ECO:0000313" key="4">
    <source>
        <dbReference type="EMBL" id="KPL82399.1"/>
    </source>
</evidence>
<dbReference type="STRING" id="869279.SE15_09535"/>
<dbReference type="AlphaFoldDB" id="A0A0P6XTS3"/>
<keyword evidence="2" id="KW-0472">Membrane</keyword>
<proteinExistence type="predicted"/>
<comment type="caution">
    <text evidence="4">The sequence shown here is derived from an EMBL/GenBank/DDBJ whole genome shotgun (WGS) entry which is preliminary data.</text>
</comment>
<protein>
    <recommendedName>
        <fullName evidence="3">DUF5667 domain-containing protein</fullName>
    </recommendedName>
</protein>
<dbReference type="PATRIC" id="fig|869279.4.peg.1517"/>
<dbReference type="Proteomes" id="UP000050544">
    <property type="component" value="Unassembled WGS sequence"/>
</dbReference>
<dbReference type="OrthoDB" id="155455at2"/>
<keyword evidence="5" id="KW-1185">Reference proteome</keyword>
<dbReference type="RefSeq" id="WP_054521884.1">
    <property type="nucleotide sequence ID" value="NZ_LGKO01000005.1"/>
</dbReference>
<feature type="compositionally biased region" description="Basic and acidic residues" evidence="1">
    <location>
        <begin position="346"/>
        <end position="360"/>
    </location>
</feature>
<evidence type="ECO:0000259" key="3">
    <source>
        <dbReference type="Pfam" id="PF18915"/>
    </source>
</evidence>
<evidence type="ECO:0000313" key="5">
    <source>
        <dbReference type="Proteomes" id="UP000050544"/>
    </source>
</evidence>
<reference evidence="4 5" key="1">
    <citation type="submission" date="2015-07" db="EMBL/GenBank/DDBJ databases">
        <title>Whole genome sequence of Thermanaerothrix daxensis DSM 23592.</title>
        <authorList>
            <person name="Hemp J."/>
            <person name="Ward L.M."/>
            <person name="Pace L.A."/>
            <person name="Fischer W.W."/>
        </authorList>
    </citation>
    <scope>NUCLEOTIDE SEQUENCE [LARGE SCALE GENOMIC DNA]</scope>
    <source>
        <strain evidence="4 5">GNS-1</strain>
    </source>
</reference>
<feature type="transmembrane region" description="Helical" evidence="2">
    <location>
        <begin position="89"/>
        <end position="110"/>
    </location>
</feature>
<keyword evidence="2" id="KW-0812">Transmembrane</keyword>
<evidence type="ECO:0000256" key="1">
    <source>
        <dbReference type="SAM" id="MobiDB-lite"/>
    </source>
</evidence>
<feature type="compositionally biased region" description="Basic and acidic residues" evidence="1">
    <location>
        <begin position="372"/>
        <end position="384"/>
    </location>
</feature>
<keyword evidence="2" id="KW-1133">Transmembrane helix</keyword>
<feature type="region of interest" description="Disordered" evidence="1">
    <location>
        <begin position="314"/>
        <end position="398"/>
    </location>
</feature>
<evidence type="ECO:0000256" key="2">
    <source>
        <dbReference type="SAM" id="Phobius"/>
    </source>
</evidence>
<dbReference type="InterPro" id="IPR043725">
    <property type="entry name" value="DUF5667"/>
</dbReference>
<dbReference type="Pfam" id="PF18915">
    <property type="entry name" value="DUF5667"/>
    <property type="match status" value="1"/>
</dbReference>
<sequence>MSAKRGVTPEMLEACLRALEQGQAVEAILARYPAEQAEELAALLRVAQHSRQAAANLRVPLAGRARSRALLLDRAAREALAPSRPRLHLAWGSLAVLLVLLLSLVVTTFASAQALPGQPLYPLKRAAEAVQYNLTTRPEARLALAEALDQRRAQEVQALIRQGQSVEVRFAGFLMQGETGLWEANRIPLLFSPSQEALARSLEGAYVDVEGVVEPFLGVRVQRLELQLLRVHGTLAEVTPDYLRLDGLTLWLGPATQHRGTLRVGQSVSATVVRLAEDRFLALVVQGQGERAGPTPDFSATPWREFRQSLPKELPTRPAQLPPAQRISPPGQGKSTPQPGPSPRFEATRERTQEAEKSPEPTRTLRPSKTPKPTEEKSEAHETPRPTNPEAGDHEERD</sequence>
<dbReference type="EMBL" id="LGKO01000005">
    <property type="protein sequence ID" value="KPL82399.1"/>
    <property type="molecule type" value="Genomic_DNA"/>
</dbReference>
<accession>A0A0P6XTS3</accession>
<feature type="domain" description="DUF5667" evidence="3">
    <location>
        <begin position="114"/>
        <end position="165"/>
    </location>
</feature>
<gene>
    <name evidence="4" type="ORF">SE15_09535</name>
</gene>
<organism evidence="4 5">
    <name type="scientific">Thermanaerothrix daxensis</name>
    <dbReference type="NCBI Taxonomy" id="869279"/>
    <lineage>
        <taxon>Bacteria</taxon>
        <taxon>Bacillati</taxon>
        <taxon>Chloroflexota</taxon>
        <taxon>Anaerolineae</taxon>
        <taxon>Anaerolineales</taxon>
        <taxon>Anaerolineaceae</taxon>
        <taxon>Thermanaerothrix</taxon>
    </lineage>
</organism>